<proteinExistence type="predicted"/>
<evidence type="ECO:0000259" key="1">
    <source>
        <dbReference type="Pfam" id="PF21880"/>
    </source>
</evidence>
<dbReference type="InterPro" id="IPR054209">
    <property type="entry name" value="DUF6916"/>
</dbReference>
<dbReference type="Pfam" id="PF21880">
    <property type="entry name" value="DUF6916"/>
    <property type="match status" value="1"/>
</dbReference>
<keyword evidence="3" id="KW-1185">Reference proteome</keyword>
<dbReference type="EMBL" id="JADOES010000002">
    <property type="protein sequence ID" value="MBT9314091.1"/>
    <property type="molecule type" value="Genomic_DNA"/>
</dbReference>
<reference evidence="2" key="2">
    <citation type="journal article" date="2021" name="Mar. Drugs">
        <title>Genome Reduction and Secondary Metabolism of the Marine Sponge-Associated Cyanobacterium Leptothoe.</title>
        <authorList>
            <person name="Konstantinou D."/>
            <person name="Popin R.V."/>
            <person name="Fewer D.P."/>
            <person name="Sivonen K."/>
            <person name="Gkelis S."/>
        </authorList>
    </citation>
    <scope>NUCLEOTIDE SEQUENCE</scope>
    <source>
        <strain evidence="2">TAU-MAC 1115</strain>
    </source>
</reference>
<comment type="caution">
    <text evidence="2">The sequence shown here is derived from an EMBL/GenBank/DDBJ whole genome shotgun (WGS) entry which is preliminary data.</text>
</comment>
<dbReference type="Proteomes" id="UP000717364">
    <property type="component" value="Unassembled WGS sequence"/>
</dbReference>
<accession>A0A947DDT0</accession>
<gene>
    <name evidence="2" type="ORF">IXB50_01460</name>
</gene>
<dbReference type="AlphaFoldDB" id="A0A947DDT0"/>
<reference evidence="2" key="1">
    <citation type="submission" date="2020-11" db="EMBL/GenBank/DDBJ databases">
        <authorList>
            <person name="Konstantinou D."/>
            <person name="Gkelis S."/>
            <person name="Popin R."/>
            <person name="Fewer D."/>
            <person name="Sivonen K."/>
        </authorList>
    </citation>
    <scope>NUCLEOTIDE SEQUENCE</scope>
    <source>
        <strain evidence="2">TAU-MAC 1115</strain>
    </source>
</reference>
<sequence>MGSFAVSLFVGGDKSLGVATAKSLAGESNLSNLNANIFQPLKGKDFQLQINGQTIPVKLAKVEEYRQYAKTDAFSLVFHSRGNETLEQGTYHVSHPKLGEMKFFMVPSPGKRSGQNYVVTINHYLG</sequence>
<protein>
    <recommendedName>
        <fullName evidence="1">DUF6916 domain-containing protein</fullName>
    </recommendedName>
</protein>
<organism evidence="2 3">
    <name type="scientific">Leptothoe spongobia TAU-MAC 1115</name>
    <dbReference type="NCBI Taxonomy" id="1967444"/>
    <lineage>
        <taxon>Bacteria</taxon>
        <taxon>Bacillati</taxon>
        <taxon>Cyanobacteriota</taxon>
        <taxon>Cyanophyceae</taxon>
        <taxon>Nodosilineales</taxon>
        <taxon>Cymatolegaceae</taxon>
        <taxon>Leptothoe</taxon>
        <taxon>Leptothoe spongobia</taxon>
    </lineage>
</organism>
<evidence type="ECO:0000313" key="2">
    <source>
        <dbReference type="EMBL" id="MBT9314091.1"/>
    </source>
</evidence>
<name>A0A947DDT0_9CYAN</name>
<evidence type="ECO:0000313" key="3">
    <source>
        <dbReference type="Proteomes" id="UP000717364"/>
    </source>
</evidence>
<feature type="domain" description="DUF6916" evidence="1">
    <location>
        <begin position="34"/>
        <end position="119"/>
    </location>
</feature>